<evidence type="ECO:0000256" key="1">
    <source>
        <dbReference type="ARBA" id="ARBA00005889"/>
    </source>
</evidence>
<evidence type="ECO:0000256" key="3">
    <source>
        <dbReference type="ARBA" id="ARBA00022771"/>
    </source>
</evidence>
<evidence type="ECO:0000313" key="9">
    <source>
        <dbReference type="EMBL" id="URE24809.1"/>
    </source>
</evidence>
<dbReference type="InterPro" id="IPR000679">
    <property type="entry name" value="Znf_GATA"/>
</dbReference>
<dbReference type="OrthoDB" id="1894539at2759"/>
<protein>
    <recommendedName>
        <fullName evidence="6">Protein FAR1-RELATED SEQUENCE</fullName>
    </recommendedName>
</protein>
<dbReference type="GO" id="GO:0005634">
    <property type="term" value="C:nucleus"/>
    <property type="evidence" value="ECO:0007669"/>
    <property type="project" value="UniProtKB-SubCell"/>
</dbReference>
<feature type="region of interest" description="Disordered" evidence="7">
    <location>
        <begin position="205"/>
        <end position="224"/>
    </location>
</feature>
<evidence type="ECO:0000313" key="10">
    <source>
        <dbReference type="Proteomes" id="UP001055439"/>
    </source>
</evidence>
<dbReference type="InterPro" id="IPR004330">
    <property type="entry name" value="FAR1_DNA_bnd_dom"/>
</dbReference>
<comment type="subcellular location">
    <subcellularLocation>
        <location evidence="6">Nucleus</location>
    </subcellularLocation>
</comment>
<dbReference type="EMBL" id="CP097510">
    <property type="protein sequence ID" value="URE24809.1"/>
    <property type="molecule type" value="Genomic_DNA"/>
</dbReference>
<dbReference type="GO" id="GO:0008270">
    <property type="term" value="F:zinc ion binding"/>
    <property type="evidence" value="ECO:0007669"/>
    <property type="project" value="UniProtKB-UniRule"/>
</dbReference>
<name>A0A9E7GZM5_9LILI</name>
<dbReference type="InterPro" id="IPR031052">
    <property type="entry name" value="FHY3/FAR1"/>
</dbReference>
<keyword evidence="6" id="KW-0539">Nucleus</keyword>
<dbReference type="Gene3D" id="3.30.50.10">
    <property type="entry name" value="Erythroid Transcription Factor GATA-1, subunit A"/>
    <property type="match status" value="1"/>
</dbReference>
<dbReference type="InterPro" id="IPR007527">
    <property type="entry name" value="Znf_SWIM"/>
</dbReference>
<evidence type="ECO:0000256" key="6">
    <source>
        <dbReference type="RuleBase" id="RU367018"/>
    </source>
</evidence>
<dbReference type="InterPro" id="IPR018289">
    <property type="entry name" value="MULE_transposase_dom"/>
</dbReference>
<dbReference type="PANTHER" id="PTHR31669:SF277">
    <property type="entry name" value="PROTEIN FAR1-RELATED SEQUENCE"/>
    <property type="match status" value="1"/>
</dbReference>
<organism evidence="9 10">
    <name type="scientific">Musa troglodytarum</name>
    <name type="common">fe'i banana</name>
    <dbReference type="NCBI Taxonomy" id="320322"/>
    <lineage>
        <taxon>Eukaryota</taxon>
        <taxon>Viridiplantae</taxon>
        <taxon>Streptophyta</taxon>
        <taxon>Embryophyta</taxon>
        <taxon>Tracheophyta</taxon>
        <taxon>Spermatophyta</taxon>
        <taxon>Magnoliopsida</taxon>
        <taxon>Liliopsida</taxon>
        <taxon>Zingiberales</taxon>
        <taxon>Musaceae</taxon>
        <taxon>Musa</taxon>
    </lineage>
</organism>
<evidence type="ECO:0000256" key="7">
    <source>
        <dbReference type="SAM" id="MobiDB-lite"/>
    </source>
</evidence>
<feature type="compositionally biased region" description="Polar residues" evidence="7">
    <location>
        <begin position="211"/>
        <end position="224"/>
    </location>
</feature>
<comment type="similarity">
    <text evidence="1 6">Belongs to the FHY3/FAR1 family.</text>
</comment>
<evidence type="ECO:0000256" key="5">
    <source>
        <dbReference type="PROSITE-ProRule" id="PRU00325"/>
    </source>
</evidence>
<keyword evidence="3 5" id="KW-0863">Zinc-finger</keyword>
<keyword evidence="2 6" id="KW-0479">Metal-binding</keyword>
<dbReference type="AlphaFoldDB" id="A0A9E7GZM5"/>
<dbReference type="Pfam" id="PF10551">
    <property type="entry name" value="MULE"/>
    <property type="match status" value="1"/>
</dbReference>
<dbReference type="CDD" id="cd00202">
    <property type="entry name" value="ZnF_GATA"/>
    <property type="match status" value="1"/>
</dbReference>
<dbReference type="PROSITE" id="PS00344">
    <property type="entry name" value="GATA_ZN_FINGER_1"/>
    <property type="match status" value="1"/>
</dbReference>
<keyword evidence="4 6" id="KW-0862">Zinc</keyword>
<evidence type="ECO:0000259" key="8">
    <source>
        <dbReference type="PROSITE" id="PS50966"/>
    </source>
</evidence>
<gene>
    <name evidence="9" type="ORF">MUK42_05285</name>
</gene>
<reference evidence="9" key="1">
    <citation type="submission" date="2022-05" db="EMBL/GenBank/DDBJ databases">
        <title>The Musa troglodytarum L. genome provides insights into the mechanism of non-climacteric behaviour and enrichment of carotenoids.</title>
        <authorList>
            <person name="Wang J."/>
        </authorList>
    </citation>
    <scope>NUCLEOTIDE SEQUENCE</scope>
    <source>
        <tissue evidence="9">Leaf</tissue>
    </source>
</reference>
<dbReference type="GO" id="GO:0006355">
    <property type="term" value="P:regulation of DNA-templated transcription"/>
    <property type="evidence" value="ECO:0007669"/>
    <property type="project" value="UniProtKB-UniRule"/>
</dbReference>
<dbReference type="PANTHER" id="PTHR31669">
    <property type="entry name" value="PROTEIN FAR1-RELATED SEQUENCE 10-RELATED"/>
    <property type="match status" value="1"/>
</dbReference>
<dbReference type="Pfam" id="PF00320">
    <property type="entry name" value="GATA"/>
    <property type="match status" value="1"/>
</dbReference>
<dbReference type="InterPro" id="IPR006564">
    <property type="entry name" value="Znf_PMZ"/>
</dbReference>
<keyword evidence="10" id="KW-1185">Reference proteome</keyword>
<sequence>MPVEQDEDLEVLPSNGEDLVEGPIRCLNCGISAKLTCHMRSGPQGRRTLCNACGIAWRKGKQRKVIDYDVPMKDLANSNMVPEVDMEFENEDKAYEFYNRYAGMVGFSVRKGWIDKSADKITRSRTLVCSREGFRKDKKGAKEVKKPRPETRIGCPARLTIKLTPSGTYHVTEFMADHNHQPAPPSAMHMLRSQRILTEVQTVEAADLSDDSGTTPKSANHLTGRQVSGSQNVRYLPMDYRMGLRSKRMKTMQMGDAEAVLKYLQSMQLNDPSFFHSIQIDEDDRLTNFFWADAKSMLDFNFFGDVVCLDTTYRVNGYGRPFAPFLGVNHHKQIVTFGAALLYDETIESFKWLFDTFKIAMRGRQPKTILTDQSASMSHALDAVWPGTSHHLCVWQVYQTAIKHLNHVFQSSKTFAKDFARCVYDYEDEEEFLPAWQEMLEKYDLRNNEWLAKLFEEREKWALVYGRQTLCADMKSTLQNENFSSLLKKYLTSQLDLSSFFKHYERVVDDHRYAELQADFHASQSFPRIPPSKMLKQAATLYTPAVFEMFRKEFEVFMDCMLYSCGEVGTISDYKITVGENPKEYFVRLDSSDYSVACSCKKFEFVGVQCGHVIKVLDVRNIKELPERYFLKRWRRNAKSDTGSEPGGIAVDVDPKSPITTSTHVHLPSYAHNQGSHAAAQISEEYRASDSHQLSFHGNAQDIQLRMCVHANQFMVVCGLTTTATTTGYNSQHRIDDEEVILEFSFAASHGRLLASVLDRDGEDTTSNKTSHWSRQNVLCIYLHFAMANYCFVFDSRLVV</sequence>
<dbReference type="InterPro" id="IPR013088">
    <property type="entry name" value="Znf_NHR/GATA"/>
</dbReference>
<dbReference type="GO" id="GO:0043565">
    <property type="term" value="F:sequence-specific DNA binding"/>
    <property type="evidence" value="ECO:0007669"/>
    <property type="project" value="InterPro"/>
</dbReference>
<dbReference type="SUPFAM" id="SSF57716">
    <property type="entry name" value="Glucocorticoid receptor-like (DNA-binding domain)"/>
    <property type="match status" value="1"/>
</dbReference>
<comment type="function">
    <text evidence="6">Putative transcription activator involved in regulating light control of development.</text>
</comment>
<proteinExistence type="inferred from homology"/>
<keyword evidence="9" id="KW-0238">DNA-binding</keyword>
<dbReference type="PROSITE" id="PS50966">
    <property type="entry name" value="ZF_SWIM"/>
    <property type="match status" value="1"/>
</dbReference>
<feature type="domain" description="SWIM-type" evidence="8">
    <location>
        <begin position="585"/>
        <end position="621"/>
    </location>
</feature>
<dbReference type="SMART" id="SM00401">
    <property type="entry name" value="ZnF_GATA"/>
    <property type="match status" value="1"/>
</dbReference>
<accession>A0A9E7GZM5</accession>
<dbReference type="Pfam" id="PF03101">
    <property type="entry name" value="FAR1"/>
    <property type="match status" value="1"/>
</dbReference>
<dbReference type="SMART" id="SM00575">
    <property type="entry name" value="ZnF_PMZ"/>
    <property type="match status" value="1"/>
</dbReference>
<evidence type="ECO:0000256" key="2">
    <source>
        <dbReference type="ARBA" id="ARBA00022723"/>
    </source>
</evidence>
<dbReference type="Proteomes" id="UP001055439">
    <property type="component" value="Chromosome 8"/>
</dbReference>
<evidence type="ECO:0000256" key="4">
    <source>
        <dbReference type="ARBA" id="ARBA00022833"/>
    </source>
</evidence>